<dbReference type="AlphaFoldDB" id="A0A0H2S6E9"/>
<feature type="compositionally biased region" description="Polar residues" evidence="1">
    <location>
        <begin position="343"/>
        <end position="353"/>
    </location>
</feature>
<feature type="region of interest" description="Disordered" evidence="1">
    <location>
        <begin position="131"/>
        <end position="382"/>
    </location>
</feature>
<sequence length="435" mass="46172">MCVANGSIDLVTSVCPMCKVFKPTGPRCPHKRDICRNKANHPRHDVVHLTNAEVQSFNGCGYCKWAQSDPPLSKTGMHNPGWPGCCRPPLQSELSFVQPADWPAVSIVHRTPIPPDIKALLDKVMGPTTNGQPSAINCNTGAPRAISSNSATTSPTSERKKRGVFSTSSNPVSRSPSMSIPQKAQKGGSPQLRPSSLTTSTSRAPTNGSPGAASGNSPSIEATTPTQGRRPGPADTPVKRVEGFRTTPPANTRKLVEADGTMTVHHTPITRPSLANVSQQSSPSVSTLADVAQRPLKRRASLSSNTFTPQATRVPKSSSKSTSSSNPSKLDSASLETSLKALSVSSKSGKDNMSQTGSSDGSSSRGDTSTITSEGFTDYLSDESEAELQRMAEQRAVIAEQHRMEEEEFKAARQQLAPIGLQPPQVWTTGLPSRA</sequence>
<dbReference type="InParanoid" id="A0A0H2S6E9"/>
<dbReference type="STRING" id="27342.A0A0H2S6E9"/>
<keyword evidence="3" id="KW-1185">Reference proteome</keyword>
<dbReference type="Proteomes" id="UP000053477">
    <property type="component" value="Unassembled WGS sequence"/>
</dbReference>
<feature type="compositionally biased region" description="Low complexity" evidence="1">
    <location>
        <begin position="192"/>
        <end position="219"/>
    </location>
</feature>
<feature type="compositionally biased region" description="Polar residues" evidence="1">
    <location>
        <begin position="273"/>
        <end position="287"/>
    </location>
</feature>
<feature type="compositionally biased region" description="Polar residues" evidence="1">
    <location>
        <begin position="131"/>
        <end position="156"/>
    </location>
</feature>
<feature type="compositionally biased region" description="Low complexity" evidence="1">
    <location>
        <begin position="316"/>
        <end position="332"/>
    </location>
</feature>
<feature type="compositionally biased region" description="Low complexity" evidence="1">
    <location>
        <begin position="166"/>
        <end position="179"/>
    </location>
</feature>
<gene>
    <name evidence="2" type="ORF">SCHPADRAFT_898395</name>
</gene>
<dbReference type="OrthoDB" id="3217643at2759"/>
<evidence type="ECO:0000256" key="1">
    <source>
        <dbReference type="SAM" id="MobiDB-lite"/>
    </source>
</evidence>
<evidence type="ECO:0000313" key="3">
    <source>
        <dbReference type="Proteomes" id="UP000053477"/>
    </source>
</evidence>
<feature type="compositionally biased region" description="Low complexity" evidence="1">
    <location>
        <begin position="354"/>
        <end position="373"/>
    </location>
</feature>
<accession>A0A0H2S6E9</accession>
<evidence type="ECO:0000313" key="2">
    <source>
        <dbReference type="EMBL" id="KLO19822.1"/>
    </source>
</evidence>
<name>A0A0H2S6E9_9AGAM</name>
<protein>
    <submittedName>
        <fullName evidence="2">Uncharacterized protein</fullName>
    </submittedName>
</protein>
<organism evidence="2 3">
    <name type="scientific">Schizopora paradoxa</name>
    <dbReference type="NCBI Taxonomy" id="27342"/>
    <lineage>
        <taxon>Eukaryota</taxon>
        <taxon>Fungi</taxon>
        <taxon>Dikarya</taxon>
        <taxon>Basidiomycota</taxon>
        <taxon>Agaricomycotina</taxon>
        <taxon>Agaricomycetes</taxon>
        <taxon>Hymenochaetales</taxon>
        <taxon>Schizoporaceae</taxon>
        <taxon>Schizopora</taxon>
    </lineage>
</organism>
<proteinExistence type="predicted"/>
<reference evidence="2 3" key="1">
    <citation type="submission" date="2015-04" db="EMBL/GenBank/DDBJ databases">
        <title>Complete genome sequence of Schizopora paradoxa KUC8140, a cosmopolitan wood degrader in East Asia.</title>
        <authorList>
            <consortium name="DOE Joint Genome Institute"/>
            <person name="Min B."/>
            <person name="Park H."/>
            <person name="Jang Y."/>
            <person name="Kim J.-J."/>
            <person name="Kim K.H."/>
            <person name="Pangilinan J."/>
            <person name="Lipzen A."/>
            <person name="Riley R."/>
            <person name="Grigoriev I.V."/>
            <person name="Spatafora J.W."/>
            <person name="Choi I.-G."/>
        </authorList>
    </citation>
    <scope>NUCLEOTIDE SEQUENCE [LARGE SCALE GENOMIC DNA]</scope>
    <source>
        <strain evidence="2 3">KUC8140</strain>
    </source>
</reference>
<feature type="compositionally biased region" description="Polar residues" evidence="1">
    <location>
        <begin position="301"/>
        <end position="311"/>
    </location>
</feature>
<dbReference type="EMBL" id="KQ085884">
    <property type="protein sequence ID" value="KLO19822.1"/>
    <property type="molecule type" value="Genomic_DNA"/>
</dbReference>